<dbReference type="AlphaFoldDB" id="A0AAW1NKE0"/>
<keyword evidence="2" id="KW-1185">Reference proteome</keyword>
<dbReference type="EMBL" id="JASPKY010000002">
    <property type="protein sequence ID" value="KAK9759059.1"/>
    <property type="molecule type" value="Genomic_DNA"/>
</dbReference>
<comment type="caution">
    <text evidence="1">The sequence shown here is derived from an EMBL/GenBank/DDBJ whole genome shotgun (WGS) entry which is preliminary data.</text>
</comment>
<gene>
    <name evidence="1" type="ORF">QE152_g216</name>
</gene>
<dbReference type="Proteomes" id="UP001458880">
    <property type="component" value="Unassembled WGS sequence"/>
</dbReference>
<proteinExistence type="predicted"/>
<accession>A0AAW1NKE0</accession>
<evidence type="ECO:0008006" key="3">
    <source>
        <dbReference type="Google" id="ProtNLM"/>
    </source>
</evidence>
<evidence type="ECO:0000313" key="2">
    <source>
        <dbReference type="Proteomes" id="UP001458880"/>
    </source>
</evidence>
<reference evidence="1 2" key="1">
    <citation type="journal article" date="2024" name="BMC Genomics">
        <title>De novo assembly and annotation of Popillia japonica's genome with initial clues to its potential as an invasive pest.</title>
        <authorList>
            <person name="Cucini C."/>
            <person name="Boschi S."/>
            <person name="Funari R."/>
            <person name="Cardaioli E."/>
            <person name="Iannotti N."/>
            <person name="Marturano G."/>
            <person name="Paoli F."/>
            <person name="Bruttini M."/>
            <person name="Carapelli A."/>
            <person name="Frati F."/>
            <person name="Nardi F."/>
        </authorList>
    </citation>
    <scope>NUCLEOTIDE SEQUENCE [LARGE SCALE GENOMIC DNA]</scope>
    <source>
        <strain evidence="1">DMR45628</strain>
    </source>
</reference>
<protein>
    <recommendedName>
        <fullName evidence="3">Reverse transcriptase domain-containing protein</fullName>
    </recommendedName>
</protein>
<name>A0AAW1NKE0_POPJA</name>
<evidence type="ECO:0000313" key="1">
    <source>
        <dbReference type="EMBL" id="KAK9759059.1"/>
    </source>
</evidence>
<sequence length="96" mass="10826">MTPTRTNSQIRIDGQVMKNIARNRSVRGGNPLSTVLLNLILEAILRKTWGRHGDQLNNLSTALSDQFAYSDDLTMNTRSRRELKAVFDKLNNTPKG</sequence>
<organism evidence="1 2">
    <name type="scientific">Popillia japonica</name>
    <name type="common">Japanese beetle</name>
    <dbReference type="NCBI Taxonomy" id="7064"/>
    <lineage>
        <taxon>Eukaryota</taxon>
        <taxon>Metazoa</taxon>
        <taxon>Ecdysozoa</taxon>
        <taxon>Arthropoda</taxon>
        <taxon>Hexapoda</taxon>
        <taxon>Insecta</taxon>
        <taxon>Pterygota</taxon>
        <taxon>Neoptera</taxon>
        <taxon>Endopterygota</taxon>
        <taxon>Coleoptera</taxon>
        <taxon>Polyphaga</taxon>
        <taxon>Scarabaeiformia</taxon>
        <taxon>Scarabaeidae</taxon>
        <taxon>Rutelinae</taxon>
        <taxon>Popillia</taxon>
    </lineage>
</organism>